<evidence type="ECO:0000256" key="3">
    <source>
        <dbReference type="ARBA" id="ARBA00022771"/>
    </source>
</evidence>
<evidence type="ECO:0000256" key="1">
    <source>
        <dbReference type="ARBA" id="ARBA00004123"/>
    </source>
</evidence>
<feature type="domain" description="GATA-type" evidence="8">
    <location>
        <begin position="393"/>
        <end position="446"/>
    </location>
</feature>
<evidence type="ECO:0000259" key="8">
    <source>
        <dbReference type="PROSITE" id="PS50114"/>
    </source>
</evidence>
<keyword evidence="2" id="KW-0479">Metal-binding</keyword>
<comment type="caution">
    <text evidence="9">The sequence shown here is derived from an EMBL/GenBank/DDBJ whole genome shotgun (WGS) entry which is preliminary data.</text>
</comment>
<feature type="compositionally biased region" description="Low complexity" evidence="7">
    <location>
        <begin position="306"/>
        <end position="323"/>
    </location>
</feature>
<dbReference type="PRINTS" id="PR00619">
    <property type="entry name" value="GATAZNFINGER"/>
</dbReference>
<dbReference type="GO" id="GO:0000981">
    <property type="term" value="F:DNA-binding transcription factor activity, RNA polymerase II-specific"/>
    <property type="evidence" value="ECO:0007669"/>
    <property type="project" value="TreeGrafter"/>
</dbReference>
<dbReference type="InterPro" id="IPR039355">
    <property type="entry name" value="Transcription_factor_GATA"/>
</dbReference>
<keyword evidence="10" id="KW-1185">Reference proteome</keyword>
<feature type="compositionally biased region" description="Basic residues" evidence="7">
    <location>
        <begin position="332"/>
        <end position="349"/>
    </location>
</feature>
<dbReference type="AlphaFoldDB" id="A0A4T0X7P9"/>
<dbReference type="GO" id="GO:0005634">
    <property type="term" value="C:nucleus"/>
    <property type="evidence" value="ECO:0007669"/>
    <property type="project" value="UniProtKB-SubCell"/>
</dbReference>
<keyword evidence="5" id="KW-0539">Nucleus</keyword>
<evidence type="ECO:0000256" key="5">
    <source>
        <dbReference type="ARBA" id="ARBA00023242"/>
    </source>
</evidence>
<evidence type="ECO:0000256" key="7">
    <source>
        <dbReference type="SAM" id="MobiDB-lite"/>
    </source>
</evidence>
<feature type="region of interest" description="Disordered" evidence="7">
    <location>
        <begin position="304"/>
        <end position="394"/>
    </location>
</feature>
<dbReference type="InterPro" id="IPR013088">
    <property type="entry name" value="Znf_NHR/GATA"/>
</dbReference>
<dbReference type="GO" id="GO:0000122">
    <property type="term" value="P:negative regulation of transcription by RNA polymerase II"/>
    <property type="evidence" value="ECO:0007669"/>
    <property type="project" value="TreeGrafter"/>
</dbReference>
<protein>
    <recommendedName>
        <fullName evidence="8">GATA-type domain-containing protein</fullName>
    </recommendedName>
</protein>
<keyword evidence="4" id="KW-0862">Zinc</keyword>
<keyword evidence="3 6" id="KW-0863">Zinc-finger</keyword>
<evidence type="ECO:0000256" key="4">
    <source>
        <dbReference type="ARBA" id="ARBA00022833"/>
    </source>
</evidence>
<name>A0A4T0X7P9_9ASCO</name>
<feature type="region of interest" description="Disordered" evidence="7">
    <location>
        <begin position="128"/>
        <end position="156"/>
    </location>
</feature>
<dbReference type="PANTHER" id="PTHR10071">
    <property type="entry name" value="TRANSCRIPTION FACTOR GATA FAMILY MEMBER"/>
    <property type="match status" value="1"/>
</dbReference>
<evidence type="ECO:0000313" key="9">
    <source>
        <dbReference type="EMBL" id="TID31403.1"/>
    </source>
</evidence>
<dbReference type="STRING" id="52247.A0A4T0X7P9"/>
<dbReference type="PROSITE" id="PS50114">
    <property type="entry name" value="GATA_ZN_FINGER_2"/>
    <property type="match status" value="1"/>
</dbReference>
<dbReference type="GO" id="GO:0045944">
    <property type="term" value="P:positive regulation of transcription by RNA polymerase II"/>
    <property type="evidence" value="ECO:0007669"/>
    <property type="project" value="TreeGrafter"/>
</dbReference>
<dbReference type="OrthoDB" id="515401at2759"/>
<accession>A0A4T0X7P9</accession>
<feature type="region of interest" description="Disordered" evidence="7">
    <location>
        <begin position="445"/>
        <end position="488"/>
    </location>
</feature>
<proteinExistence type="predicted"/>
<reference evidence="9 10" key="1">
    <citation type="journal article" date="2019" name="Front. Genet.">
        <title>Whole-Genome Sequencing of the Opportunistic Yeast Pathogen Candida inconspicua Uncovers Its Hybrid Origin.</title>
        <authorList>
            <person name="Mixao V."/>
            <person name="Hansen A.P."/>
            <person name="Saus E."/>
            <person name="Boekhout T."/>
            <person name="Lass-Florl C."/>
            <person name="Gabaldon T."/>
        </authorList>
    </citation>
    <scope>NUCLEOTIDE SEQUENCE [LARGE SCALE GENOMIC DNA]</scope>
    <source>
        <strain evidence="9 10">CBS 180</strain>
    </source>
</reference>
<evidence type="ECO:0000256" key="6">
    <source>
        <dbReference type="PROSITE-ProRule" id="PRU00094"/>
    </source>
</evidence>
<dbReference type="EMBL" id="SELW01000005">
    <property type="protein sequence ID" value="TID31403.1"/>
    <property type="molecule type" value="Genomic_DNA"/>
</dbReference>
<feature type="compositionally biased region" description="Basic residues" evidence="7">
    <location>
        <begin position="445"/>
        <end position="458"/>
    </location>
</feature>
<comment type="subcellular location">
    <subcellularLocation>
        <location evidence="1">Nucleus</location>
    </subcellularLocation>
</comment>
<feature type="compositionally biased region" description="Low complexity" evidence="7">
    <location>
        <begin position="357"/>
        <end position="373"/>
    </location>
</feature>
<dbReference type="InterPro" id="IPR000679">
    <property type="entry name" value="Znf_GATA"/>
</dbReference>
<feature type="compositionally biased region" description="Polar residues" evidence="7">
    <location>
        <begin position="374"/>
        <end position="394"/>
    </location>
</feature>
<dbReference type="PANTHER" id="PTHR10071:SF281">
    <property type="entry name" value="BOX A-BINDING FACTOR-RELATED"/>
    <property type="match status" value="1"/>
</dbReference>
<gene>
    <name evidence="9" type="ORF">CANINC_000032</name>
</gene>
<dbReference type="GO" id="GO:0000978">
    <property type="term" value="F:RNA polymerase II cis-regulatory region sequence-specific DNA binding"/>
    <property type="evidence" value="ECO:0007669"/>
    <property type="project" value="TreeGrafter"/>
</dbReference>
<dbReference type="CDD" id="cd00202">
    <property type="entry name" value="ZnF_GATA"/>
    <property type="match status" value="1"/>
</dbReference>
<evidence type="ECO:0000313" key="10">
    <source>
        <dbReference type="Proteomes" id="UP000307173"/>
    </source>
</evidence>
<dbReference type="FunFam" id="3.30.50.10:FF:000007">
    <property type="entry name" value="Nitrogen regulatory AreA, N-terminal"/>
    <property type="match status" value="1"/>
</dbReference>
<dbReference type="SUPFAM" id="SSF57716">
    <property type="entry name" value="Glucocorticoid receptor-like (DNA-binding domain)"/>
    <property type="match status" value="1"/>
</dbReference>
<dbReference type="Proteomes" id="UP000307173">
    <property type="component" value="Unassembled WGS sequence"/>
</dbReference>
<dbReference type="PROSITE" id="PS00344">
    <property type="entry name" value="GATA_ZN_FINGER_1"/>
    <property type="match status" value="1"/>
</dbReference>
<evidence type="ECO:0000256" key="2">
    <source>
        <dbReference type="ARBA" id="ARBA00022723"/>
    </source>
</evidence>
<organism evidence="9 10">
    <name type="scientific">Pichia inconspicua</name>
    <dbReference type="NCBI Taxonomy" id="52247"/>
    <lineage>
        <taxon>Eukaryota</taxon>
        <taxon>Fungi</taxon>
        <taxon>Dikarya</taxon>
        <taxon>Ascomycota</taxon>
        <taxon>Saccharomycotina</taxon>
        <taxon>Pichiomycetes</taxon>
        <taxon>Pichiales</taxon>
        <taxon>Pichiaceae</taxon>
        <taxon>Pichia</taxon>
    </lineage>
</organism>
<dbReference type="SMART" id="SM00401">
    <property type="entry name" value="ZnF_GATA"/>
    <property type="match status" value="1"/>
</dbReference>
<dbReference type="Pfam" id="PF00320">
    <property type="entry name" value="GATA"/>
    <property type="match status" value="1"/>
</dbReference>
<dbReference type="Gene3D" id="3.30.50.10">
    <property type="entry name" value="Erythroid Transcription Factor GATA-1, subunit A"/>
    <property type="match status" value="1"/>
</dbReference>
<dbReference type="GO" id="GO:0008270">
    <property type="term" value="F:zinc ion binding"/>
    <property type="evidence" value="ECO:0007669"/>
    <property type="project" value="UniProtKB-KW"/>
</dbReference>
<sequence>MQVPDLDENANQGSATTLWRILSKIREDDNINNLLNSHNNTTHQHVSNIQDNTFNSKNVNELIHPRPIDSEFDYLDHIKSLSTNESYLSKSNNRYTKTQYTKVLRQEILSSDNKQQPSKLSQTFQNHHLVSSPRDSQYLRNLTQPSSSHSFSQLNSASFSNTPSATAISRGDSYFNIHEELDSSGLSHSASPAISNTIYLTDIVADTGNYSTSVPNAVKHSHSSSEANTLSLLDQSQPITKSSGDINFHNFLDSPNDHNIKHDLNVSNIDYFDFNNNRELSINHNLKFDLDGDINMFDTIHTIHSNNTPHVTTNTPTKPSNTNLKSQTSIKNSKKATTARRKSTSKKRKPEILPSMVATPVSSLNSSSALSTPTQTSNQSPMRPASTTSENVGDNEISCTNCHTKTTPLWRRNPEGQPLCNACGLFLKLHGVVRPLSLKTDVIKKRQRGGSTTKKKKGQLTNIKLDGDDLNPTPITREDGTNIGTDSSNSEIREQLKLKTEISSQPDFNNTSFNNIENHTLMKPMFSLNSPDNFNNSDSIFNENFDMSIVQNNFIPNNYASHSESVQDQKDMQTIHPDTQTHNDEKKEQNWDWLNMEI</sequence>